<dbReference type="Proteomes" id="UP000293142">
    <property type="component" value="Unassembled WGS sequence"/>
</dbReference>
<feature type="region of interest" description="Disordered" evidence="4">
    <location>
        <begin position="31"/>
        <end position="107"/>
    </location>
</feature>
<dbReference type="PROSITE" id="PS51257">
    <property type="entry name" value="PROKAR_LIPOPROTEIN"/>
    <property type="match status" value="1"/>
</dbReference>
<comment type="caution">
    <text evidence="6">The sequence shown here is derived from an EMBL/GenBank/DDBJ whole genome shotgun (WGS) entry which is preliminary data.</text>
</comment>
<evidence type="ECO:0000256" key="1">
    <source>
        <dbReference type="ARBA" id="ARBA00004613"/>
    </source>
</evidence>
<evidence type="ECO:0000256" key="4">
    <source>
        <dbReference type="SAM" id="MobiDB-lite"/>
    </source>
</evidence>
<dbReference type="InterPro" id="IPR002035">
    <property type="entry name" value="VWF_A"/>
</dbReference>
<feature type="compositionally biased region" description="Low complexity" evidence="4">
    <location>
        <begin position="57"/>
        <end position="71"/>
    </location>
</feature>
<evidence type="ECO:0000256" key="2">
    <source>
        <dbReference type="ARBA" id="ARBA00022525"/>
    </source>
</evidence>
<evidence type="ECO:0000313" key="6">
    <source>
        <dbReference type="EMBL" id="TBL77822.1"/>
    </source>
</evidence>
<feature type="domain" description="VWFA" evidence="5">
    <location>
        <begin position="236"/>
        <end position="432"/>
    </location>
</feature>
<dbReference type="InterPro" id="IPR056861">
    <property type="entry name" value="HMCN1-like_VWA"/>
</dbReference>
<reference evidence="6 7" key="1">
    <citation type="submission" date="2019-02" db="EMBL/GenBank/DDBJ databases">
        <title>Paenibacillus sp. nov., isolated from surface-sterilized tissue of Thalictrum simplex L.</title>
        <authorList>
            <person name="Tuo L."/>
        </authorList>
    </citation>
    <scope>NUCLEOTIDE SEQUENCE [LARGE SCALE GENOMIC DNA]</scope>
    <source>
        <strain evidence="6 7">N2SHLJ1</strain>
    </source>
</reference>
<dbReference type="EMBL" id="SIRE01000011">
    <property type="protein sequence ID" value="TBL77822.1"/>
    <property type="molecule type" value="Genomic_DNA"/>
</dbReference>
<gene>
    <name evidence="6" type="ORF">EYB31_16935</name>
</gene>
<keyword evidence="2" id="KW-0964">Secreted</keyword>
<name>A0A4Q9DQZ1_9BACL</name>
<dbReference type="SMART" id="SM00327">
    <property type="entry name" value="VWA"/>
    <property type="match status" value="1"/>
</dbReference>
<comment type="subcellular location">
    <subcellularLocation>
        <location evidence="1">Secreted</location>
    </subcellularLocation>
</comment>
<organism evidence="6 7">
    <name type="scientific">Paenibacillus thalictri</name>
    <dbReference type="NCBI Taxonomy" id="2527873"/>
    <lineage>
        <taxon>Bacteria</taxon>
        <taxon>Bacillati</taxon>
        <taxon>Bacillota</taxon>
        <taxon>Bacilli</taxon>
        <taxon>Bacillales</taxon>
        <taxon>Paenibacillaceae</taxon>
        <taxon>Paenibacillus</taxon>
    </lineage>
</organism>
<dbReference type="InterPro" id="IPR036465">
    <property type="entry name" value="vWFA_dom_sf"/>
</dbReference>
<proteinExistence type="predicted"/>
<keyword evidence="7" id="KW-1185">Reference proteome</keyword>
<dbReference type="Gene3D" id="3.40.50.410">
    <property type="entry name" value="von Willebrand factor, type A domain"/>
    <property type="match status" value="1"/>
</dbReference>
<dbReference type="GO" id="GO:0004674">
    <property type="term" value="F:protein serine/threonine kinase activity"/>
    <property type="evidence" value="ECO:0007669"/>
    <property type="project" value="TreeGrafter"/>
</dbReference>
<evidence type="ECO:0000313" key="7">
    <source>
        <dbReference type="Proteomes" id="UP000293142"/>
    </source>
</evidence>
<dbReference type="CDD" id="cd00198">
    <property type="entry name" value="vWFA"/>
    <property type="match status" value="1"/>
</dbReference>
<keyword evidence="3" id="KW-0732">Signal</keyword>
<evidence type="ECO:0000256" key="3">
    <source>
        <dbReference type="ARBA" id="ARBA00022729"/>
    </source>
</evidence>
<protein>
    <submittedName>
        <fullName evidence="6">VWA domain-containing protein</fullName>
    </submittedName>
</protein>
<dbReference type="Pfam" id="PF25106">
    <property type="entry name" value="VWA_4"/>
    <property type="match status" value="1"/>
</dbReference>
<evidence type="ECO:0000259" key="5">
    <source>
        <dbReference type="PROSITE" id="PS50234"/>
    </source>
</evidence>
<dbReference type="PANTHER" id="PTHR47763:SF1">
    <property type="entry name" value="DUF659 DOMAIN-CONTAINING PROTEIN"/>
    <property type="match status" value="1"/>
</dbReference>
<dbReference type="InterPro" id="IPR052969">
    <property type="entry name" value="Thr-specific_kinase-like"/>
</dbReference>
<dbReference type="PANTHER" id="PTHR47763">
    <property type="entry name" value="ALPHA-PROTEIN KINASE VWKA"/>
    <property type="match status" value="1"/>
</dbReference>
<dbReference type="SUPFAM" id="SSF53300">
    <property type="entry name" value="vWA-like"/>
    <property type="match status" value="1"/>
</dbReference>
<sequence>MSVGVLRGKRNIAAQLLLVISLLGLTAGCSSSNQDHAAKGSAASTSARSGMPEAKADSAAPAAKESASSADRSIGKPAPGTSEKTSPPSEGIRRGQQQDVRPGQLTAGEWSDLKNWDWWQNLMNKKEWAKYQTDWGMRTYQRFTVEVRSGGRQVADAEVALIGGNGQHVWKTRTNQRGEAVVFAGVTDGPQEGPFKIQITSGQQTKTVDPVNPGGKLPLVVNLETPGVQAASRQVDIMFVVDTTGSMADELNFLSAELKDVIERVRSDNGNQLGIRLSSNFYRDHGDEYVVRSYPFTTDVDDVVKKISQQRAYGGGDYEEAVEEALQDAIHNHNWSGEARARLLFLVLDAPPHLTPSVVKKMQALTAAAAEKGIRIIPIASSGVDKNTEMLLRIIDILTGGTYIFLTDHSGIGDSHIEPTIGDYQVELLNKLLVKTINSYIQ</sequence>
<dbReference type="AlphaFoldDB" id="A0A4Q9DQZ1"/>
<dbReference type="GO" id="GO:0005737">
    <property type="term" value="C:cytoplasm"/>
    <property type="evidence" value="ECO:0007669"/>
    <property type="project" value="TreeGrafter"/>
</dbReference>
<dbReference type="OrthoDB" id="9805121at2"/>
<accession>A0A4Q9DQZ1</accession>
<dbReference type="PROSITE" id="PS50234">
    <property type="entry name" value="VWFA"/>
    <property type="match status" value="1"/>
</dbReference>